<dbReference type="InterPro" id="IPR007554">
    <property type="entry name" value="Glycerophosphate_synth"/>
</dbReference>
<dbReference type="EC" id="2.7.8.14" evidence="8"/>
<proteinExistence type="inferred from homology"/>
<dbReference type="GO" id="GO:0047356">
    <property type="term" value="F:CDP-ribitol ribitolphosphotransferase activity"/>
    <property type="evidence" value="ECO:0007669"/>
    <property type="project" value="UniProtKB-EC"/>
</dbReference>
<evidence type="ECO:0000256" key="6">
    <source>
        <dbReference type="ARBA" id="ARBA00023136"/>
    </source>
</evidence>
<keyword evidence="4 8" id="KW-0808">Transferase</keyword>
<accession>A0A1Y0VVE2</accession>
<evidence type="ECO:0000256" key="3">
    <source>
        <dbReference type="ARBA" id="ARBA00022475"/>
    </source>
</evidence>
<dbReference type="Gene3D" id="3.40.50.11820">
    <property type="match status" value="1"/>
</dbReference>
<comment type="subcellular location">
    <subcellularLocation>
        <location evidence="1">Cell membrane</location>
        <topology evidence="1">Peripheral membrane protein</topology>
    </subcellularLocation>
</comment>
<organism evidence="8 9">
    <name type="scientific">Pediococcus pentosaceus</name>
    <dbReference type="NCBI Taxonomy" id="1255"/>
    <lineage>
        <taxon>Bacteria</taxon>
        <taxon>Bacillati</taxon>
        <taxon>Bacillota</taxon>
        <taxon>Bacilli</taxon>
        <taxon>Lactobacillales</taxon>
        <taxon>Lactobacillaceae</taxon>
        <taxon>Pediococcus</taxon>
    </lineage>
</organism>
<dbReference type="AlphaFoldDB" id="A0A1Y0VVE2"/>
<feature type="chain" id="PRO_5039430482" evidence="7">
    <location>
        <begin position="22"/>
        <end position="385"/>
    </location>
</feature>
<comment type="similarity">
    <text evidence="2">Belongs to the CDP-glycerol glycerophosphotransferase family.</text>
</comment>
<feature type="signal peptide" evidence="7">
    <location>
        <begin position="1"/>
        <end position="21"/>
    </location>
</feature>
<evidence type="ECO:0000256" key="1">
    <source>
        <dbReference type="ARBA" id="ARBA00004202"/>
    </source>
</evidence>
<dbReference type="PANTHER" id="PTHR37316">
    <property type="entry name" value="TEICHOIC ACID GLYCEROL-PHOSPHATE PRIMASE"/>
    <property type="match status" value="1"/>
</dbReference>
<evidence type="ECO:0000313" key="9">
    <source>
        <dbReference type="Proteomes" id="UP000196118"/>
    </source>
</evidence>
<dbReference type="GO" id="GO:0047355">
    <property type="term" value="F:CDP-glycerol glycerophosphotransferase activity"/>
    <property type="evidence" value="ECO:0007669"/>
    <property type="project" value="InterPro"/>
</dbReference>
<dbReference type="GO" id="GO:0019350">
    <property type="term" value="P:teichoic acid biosynthetic process"/>
    <property type="evidence" value="ECO:0007669"/>
    <property type="project" value="UniProtKB-KW"/>
</dbReference>
<dbReference type="Proteomes" id="UP000196118">
    <property type="component" value="Chromosome"/>
</dbReference>
<keyword evidence="5" id="KW-0777">Teichoic acid biosynthesis</keyword>
<dbReference type="SUPFAM" id="SSF53756">
    <property type="entry name" value="UDP-Glycosyltransferase/glycogen phosphorylase"/>
    <property type="match status" value="1"/>
</dbReference>
<dbReference type="GO" id="GO:0005886">
    <property type="term" value="C:plasma membrane"/>
    <property type="evidence" value="ECO:0007669"/>
    <property type="project" value="UniProtKB-SubCell"/>
</dbReference>
<evidence type="ECO:0000313" key="8">
    <source>
        <dbReference type="EMBL" id="ARW19578.1"/>
    </source>
</evidence>
<dbReference type="InterPro" id="IPR043148">
    <property type="entry name" value="TagF_C"/>
</dbReference>
<keyword evidence="7" id="KW-0732">Signal</keyword>
<dbReference type="InterPro" id="IPR051612">
    <property type="entry name" value="Teichoic_Acid_Biosynth"/>
</dbReference>
<evidence type="ECO:0000256" key="5">
    <source>
        <dbReference type="ARBA" id="ARBA00022944"/>
    </source>
</evidence>
<dbReference type="InterPro" id="IPR043149">
    <property type="entry name" value="TagF_N"/>
</dbReference>
<evidence type="ECO:0000256" key="4">
    <source>
        <dbReference type="ARBA" id="ARBA00022679"/>
    </source>
</evidence>
<keyword evidence="6" id="KW-0472">Membrane</keyword>
<evidence type="ECO:0000256" key="2">
    <source>
        <dbReference type="ARBA" id="ARBA00010488"/>
    </source>
</evidence>
<protein>
    <submittedName>
        <fullName evidence="8">CDP-ribitol ribitolphosphotransferase</fullName>
        <ecNumber evidence="8">2.7.8.14</ecNumber>
    </submittedName>
</protein>
<gene>
    <name evidence="8" type="primary">tarL</name>
    <name evidence="8" type="ORF">S100892_01005</name>
</gene>
<evidence type="ECO:0000256" key="7">
    <source>
        <dbReference type="SAM" id="SignalP"/>
    </source>
</evidence>
<sequence>MKKIYLLLVRLARLAFGAKKAQYQVAYFMSFAGNETFIRELVKQFGSDEVLIVYKTNVKENVLQLQQGHIIKHAIEFKKFQVTSFVKGIKLARVTLFDNYYPELSAINKTKKDYFIQMWHANGAIKAFGWEDPSTYHRSVEDQQRFQRVYDSFDQIVVGSEKMADVFQRSWHVASDKIDRIGYPRTDKYFEESWIEKARKKIQTKLPELTQKRVILYAPTYRKDVSFSLPDDWRKIKVPQDAVLIVRLHPHLANVERQIVDASPDRVIMVDHFISTQELLCVADTLITDYSSIAFDFSLLDNARSVIFFTYDLEEFERTVGIQASFKATFLNQMVNTVEQLNDAILFGNSDKNVIHKLNQQWNTLNDGHSSARLIKQVKERCTDE</sequence>
<dbReference type="EMBL" id="CP021474">
    <property type="protein sequence ID" value="ARW19578.1"/>
    <property type="molecule type" value="Genomic_DNA"/>
</dbReference>
<reference evidence="8 9" key="1">
    <citation type="submission" date="2017-05" db="EMBL/GenBank/DDBJ databases">
        <title>Genome sequence of Pediococcus pentosaceus strain SRCM100892.</title>
        <authorList>
            <person name="Cho S.H."/>
        </authorList>
    </citation>
    <scope>NUCLEOTIDE SEQUENCE [LARGE SCALE GENOMIC DNA]</scope>
    <source>
        <strain evidence="8 9">SRCM100892</strain>
    </source>
</reference>
<dbReference type="Pfam" id="PF04464">
    <property type="entry name" value="Glyphos_transf"/>
    <property type="match status" value="1"/>
</dbReference>
<keyword evidence="3" id="KW-1003">Cell membrane</keyword>
<dbReference type="Gene3D" id="3.40.50.12580">
    <property type="match status" value="1"/>
</dbReference>
<name>A0A1Y0VVE2_PEDPE</name>
<dbReference type="PANTHER" id="PTHR37316:SF1">
    <property type="entry name" value="TEICHOIC ACID GLYCEROL-PHOSPHATE PRIMASE"/>
    <property type="match status" value="1"/>
</dbReference>